<accession>A0A399ENG3</accession>
<sequence length="80" mass="8950">MHELNSRMEDLEQLAALALAHPQATTRAKALIREALSETWSLALLALHFEDPHWIAEASQSAAGPIEQLEQFFRQFAIPA</sequence>
<evidence type="ECO:0000313" key="2">
    <source>
        <dbReference type="Proteomes" id="UP000265341"/>
    </source>
</evidence>
<dbReference type="RefSeq" id="WP_147371627.1">
    <property type="nucleotide sequence ID" value="NZ_QWLA01000042.1"/>
</dbReference>
<gene>
    <name evidence="1" type="ORF">Mrose_02206</name>
</gene>
<dbReference type="EMBL" id="QWLA01000042">
    <property type="protein sequence ID" value="RIH85425.1"/>
    <property type="molecule type" value="Genomic_DNA"/>
</dbReference>
<dbReference type="AlphaFoldDB" id="A0A399ENG3"/>
<proteinExistence type="predicted"/>
<dbReference type="Proteomes" id="UP000265341">
    <property type="component" value="Unassembled WGS sequence"/>
</dbReference>
<evidence type="ECO:0000313" key="1">
    <source>
        <dbReference type="EMBL" id="RIH85425.1"/>
    </source>
</evidence>
<comment type="caution">
    <text evidence="1">The sequence shown here is derived from an EMBL/GenBank/DDBJ whole genome shotgun (WGS) entry which is preliminary data.</text>
</comment>
<keyword evidence="2" id="KW-1185">Reference proteome</keyword>
<protein>
    <submittedName>
        <fullName evidence="1">Uncharacterized protein</fullName>
    </submittedName>
</protein>
<dbReference type="OrthoDB" id="9961821at2"/>
<reference evidence="1 2" key="1">
    <citation type="submission" date="2018-08" db="EMBL/GenBank/DDBJ databases">
        <title>Meiothermus roseus NBRC 110900 genome sequencing project.</title>
        <authorList>
            <person name="Da Costa M.S."/>
            <person name="Albuquerque L."/>
            <person name="Raposo P."/>
            <person name="Froufe H.J.C."/>
            <person name="Barroso C.S."/>
            <person name="Egas C."/>
        </authorList>
    </citation>
    <scope>NUCLEOTIDE SEQUENCE [LARGE SCALE GENOMIC DNA]</scope>
    <source>
        <strain evidence="1 2">NBRC 110900</strain>
    </source>
</reference>
<name>A0A399ENG3_9DEIN</name>
<organism evidence="1 2">
    <name type="scientific">Calidithermus roseus</name>
    <dbReference type="NCBI Taxonomy" id="1644118"/>
    <lineage>
        <taxon>Bacteria</taxon>
        <taxon>Thermotogati</taxon>
        <taxon>Deinococcota</taxon>
        <taxon>Deinococci</taxon>
        <taxon>Thermales</taxon>
        <taxon>Thermaceae</taxon>
        <taxon>Calidithermus</taxon>
    </lineage>
</organism>